<dbReference type="EMBL" id="GBXM01108143">
    <property type="protein sequence ID" value="JAH00434.1"/>
    <property type="molecule type" value="Transcribed_RNA"/>
</dbReference>
<protein>
    <submittedName>
        <fullName evidence="1">Uncharacterized protein</fullName>
    </submittedName>
</protein>
<dbReference type="AlphaFoldDB" id="A0A0E9P7F9"/>
<reference evidence="1" key="1">
    <citation type="submission" date="2014-11" db="EMBL/GenBank/DDBJ databases">
        <authorList>
            <person name="Amaro Gonzalez C."/>
        </authorList>
    </citation>
    <scope>NUCLEOTIDE SEQUENCE</scope>
</reference>
<sequence>MGGGALELLNQLEDCLPNRSWGHCVRRFSLQPISWSVTVVHNVWLTFKRP</sequence>
<proteinExistence type="predicted"/>
<evidence type="ECO:0000313" key="1">
    <source>
        <dbReference type="EMBL" id="JAH00434.1"/>
    </source>
</evidence>
<name>A0A0E9P7F9_ANGAN</name>
<reference evidence="1" key="2">
    <citation type="journal article" date="2015" name="Fish Shellfish Immunol.">
        <title>Early steps in the European eel (Anguilla anguilla)-Vibrio vulnificus interaction in the gills: Role of the RtxA13 toxin.</title>
        <authorList>
            <person name="Callol A."/>
            <person name="Pajuelo D."/>
            <person name="Ebbesson L."/>
            <person name="Teles M."/>
            <person name="MacKenzie S."/>
            <person name="Amaro C."/>
        </authorList>
    </citation>
    <scope>NUCLEOTIDE SEQUENCE</scope>
</reference>
<accession>A0A0E9P7F9</accession>
<organism evidence="1">
    <name type="scientific">Anguilla anguilla</name>
    <name type="common">European freshwater eel</name>
    <name type="synonym">Muraena anguilla</name>
    <dbReference type="NCBI Taxonomy" id="7936"/>
    <lineage>
        <taxon>Eukaryota</taxon>
        <taxon>Metazoa</taxon>
        <taxon>Chordata</taxon>
        <taxon>Craniata</taxon>
        <taxon>Vertebrata</taxon>
        <taxon>Euteleostomi</taxon>
        <taxon>Actinopterygii</taxon>
        <taxon>Neopterygii</taxon>
        <taxon>Teleostei</taxon>
        <taxon>Anguilliformes</taxon>
        <taxon>Anguillidae</taxon>
        <taxon>Anguilla</taxon>
    </lineage>
</organism>